<feature type="region of interest" description="Disordered" evidence="2">
    <location>
        <begin position="61"/>
        <end position="109"/>
    </location>
</feature>
<sequence length="646" mass="75044">MSKRKATMASHNSPYDSKRLKKYTTCESARPRLLDESSSEDESDGGVKLLESSLTVNENFAKKYEYNKKREERQKLEEKLNKNGTSFNKTYGDKYDEDSESSNDEEEDDVGLLATETLDAEISATLQAIRSKDPVVYDENFSFYKHSEENQIDTVENEIKKSKPMYLRDYHRENLLKEKNHEEDEDKNPAPQTFAKKQEELQKSIIKEIHDTGNVDSENDDGVFLVPKSKPESKSKSGTSHESAAEQVVDIAIAEKDPEKFLSNFLAARAWIPNDQSRFQPLESDDESEEERAEKFESAYNLRFEDPTGSNEALKSYSRKIVASKSVRREEKKSRKRQRDNLREKRELERKQLEEERIRLKRLKAEEVEDRVKMIKKAAGIHGKSLSQDEIFRFLDDAWDNEKWTDEMSKLFGDEYYAIDEVDSENNTGSKEEEEDHHKKKVKKPKWDDDIEIDDILPDFQPEVAYKRQSKLSEPNMDLEITEDERNGSTKQDVIQAKKSEKKTAKLERKRIEELVENHLDVSLLANSKQLGRFHYRETSPVSFGLTPQDILMAPDTSLNQFVGLKKLASFRDPTKKRRDKKLLGKKARLRQWRTETFRSENGPEIVIAPNIDDKEESSGLTIVEGARKKKTRSRKKKKQAEQDNL</sequence>
<dbReference type="AlphaFoldDB" id="A0A420HJV6"/>
<feature type="region of interest" description="Disordered" evidence="2">
    <location>
        <begin position="325"/>
        <end position="348"/>
    </location>
</feature>
<gene>
    <name evidence="4" type="ORF">OnM2_072013</name>
</gene>
<dbReference type="InterPro" id="IPR018034">
    <property type="entry name" value="Kri1"/>
</dbReference>
<name>A0A420HJV6_9PEZI</name>
<keyword evidence="5" id="KW-1185">Reference proteome</keyword>
<feature type="domain" description="Kri1-like C-terminal" evidence="3">
    <location>
        <begin position="511"/>
        <end position="596"/>
    </location>
</feature>
<dbReference type="PANTHER" id="PTHR14490:SF5">
    <property type="entry name" value="PROTEIN KRI1 HOMOLOG"/>
    <property type="match status" value="1"/>
</dbReference>
<feature type="region of interest" description="Disordered" evidence="2">
    <location>
        <begin position="173"/>
        <end position="246"/>
    </location>
</feature>
<feature type="compositionally biased region" description="Basic and acidic residues" evidence="2">
    <location>
        <begin position="61"/>
        <end position="81"/>
    </location>
</feature>
<dbReference type="InterPro" id="IPR024626">
    <property type="entry name" value="Kri1-like_C"/>
</dbReference>
<evidence type="ECO:0000313" key="5">
    <source>
        <dbReference type="Proteomes" id="UP000286134"/>
    </source>
</evidence>
<feature type="region of interest" description="Disordered" evidence="2">
    <location>
        <begin position="422"/>
        <end position="445"/>
    </location>
</feature>
<evidence type="ECO:0000259" key="3">
    <source>
        <dbReference type="Pfam" id="PF12936"/>
    </source>
</evidence>
<feature type="compositionally biased region" description="Basic and acidic residues" evidence="2">
    <location>
        <begin position="173"/>
        <end position="182"/>
    </location>
</feature>
<feature type="compositionally biased region" description="Basic residues" evidence="2">
    <location>
        <begin position="628"/>
        <end position="639"/>
    </location>
</feature>
<accession>A0A420HJV6</accession>
<dbReference type="GO" id="GO:0030686">
    <property type="term" value="C:90S preribosome"/>
    <property type="evidence" value="ECO:0007669"/>
    <property type="project" value="TreeGrafter"/>
</dbReference>
<feature type="compositionally biased region" description="Acidic residues" evidence="2">
    <location>
        <begin position="95"/>
        <end position="109"/>
    </location>
</feature>
<feature type="region of interest" description="Disordered" evidence="2">
    <location>
        <begin position="1"/>
        <end position="23"/>
    </location>
</feature>
<feature type="compositionally biased region" description="Basic and acidic residues" evidence="2">
    <location>
        <begin position="196"/>
        <end position="213"/>
    </location>
</feature>
<comment type="caution">
    <text evidence="4">The sequence shown here is derived from an EMBL/GenBank/DDBJ whole genome shotgun (WGS) entry which is preliminary data.</text>
</comment>
<evidence type="ECO:0000256" key="2">
    <source>
        <dbReference type="SAM" id="MobiDB-lite"/>
    </source>
</evidence>
<feature type="region of interest" description="Disordered" evidence="2">
    <location>
        <begin position="468"/>
        <end position="503"/>
    </location>
</feature>
<dbReference type="OrthoDB" id="10252032at2759"/>
<dbReference type="STRING" id="212602.A0A420HJV6"/>
<evidence type="ECO:0000313" key="4">
    <source>
        <dbReference type="EMBL" id="RKF57726.1"/>
    </source>
</evidence>
<organism evidence="4 5">
    <name type="scientific">Erysiphe neolycopersici</name>
    <dbReference type="NCBI Taxonomy" id="212602"/>
    <lineage>
        <taxon>Eukaryota</taxon>
        <taxon>Fungi</taxon>
        <taxon>Dikarya</taxon>
        <taxon>Ascomycota</taxon>
        <taxon>Pezizomycotina</taxon>
        <taxon>Leotiomycetes</taxon>
        <taxon>Erysiphales</taxon>
        <taxon>Erysiphaceae</taxon>
        <taxon>Erysiphe</taxon>
    </lineage>
</organism>
<dbReference type="EMBL" id="MCFK01007228">
    <property type="protein sequence ID" value="RKF57726.1"/>
    <property type="molecule type" value="Genomic_DNA"/>
</dbReference>
<dbReference type="Pfam" id="PF05178">
    <property type="entry name" value="Kri1"/>
    <property type="match status" value="1"/>
</dbReference>
<protein>
    <submittedName>
        <fullName evidence="4">Protein kri1</fullName>
    </submittedName>
</protein>
<feature type="compositionally biased region" description="Basic and acidic residues" evidence="2">
    <location>
        <begin position="327"/>
        <end position="348"/>
    </location>
</feature>
<proteinExistence type="inferred from homology"/>
<evidence type="ECO:0000256" key="1">
    <source>
        <dbReference type="ARBA" id="ARBA00007473"/>
    </source>
</evidence>
<dbReference type="GO" id="GO:0000447">
    <property type="term" value="P:endonucleolytic cleavage in ITS1 to separate SSU-rRNA from 5.8S rRNA and LSU-rRNA from tricistronic rRNA transcript (SSU-rRNA, 5.8S rRNA, LSU-rRNA)"/>
    <property type="evidence" value="ECO:0007669"/>
    <property type="project" value="TreeGrafter"/>
</dbReference>
<dbReference type="Pfam" id="PF12936">
    <property type="entry name" value="Kri1_C"/>
    <property type="match status" value="1"/>
</dbReference>
<feature type="region of interest" description="Disordered" evidence="2">
    <location>
        <begin position="618"/>
        <end position="646"/>
    </location>
</feature>
<feature type="region of interest" description="Disordered" evidence="2">
    <location>
        <begin position="276"/>
        <end position="301"/>
    </location>
</feature>
<dbReference type="GO" id="GO:0005730">
    <property type="term" value="C:nucleolus"/>
    <property type="evidence" value="ECO:0007669"/>
    <property type="project" value="TreeGrafter"/>
</dbReference>
<reference evidence="4 5" key="1">
    <citation type="journal article" date="2018" name="BMC Genomics">
        <title>Comparative genome analyses reveal sequence features reflecting distinct modes of host-adaptation between dicot and monocot powdery mildew.</title>
        <authorList>
            <person name="Wu Y."/>
            <person name="Ma X."/>
            <person name="Pan Z."/>
            <person name="Kale S.D."/>
            <person name="Song Y."/>
            <person name="King H."/>
            <person name="Zhang Q."/>
            <person name="Presley C."/>
            <person name="Deng X."/>
            <person name="Wei C.I."/>
            <person name="Xiao S."/>
        </authorList>
    </citation>
    <scope>NUCLEOTIDE SEQUENCE [LARGE SCALE GENOMIC DNA]</scope>
    <source>
        <strain evidence="4">UMSG2</strain>
    </source>
</reference>
<comment type="similarity">
    <text evidence="1">Belongs to the KRI1 family.</text>
</comment>
<dbReference type="Proteomes" id="UP000286134">
    <property type="component" value="Unassembled WGS sequence"/>
</dbReference>
<dbReference type="PANTHER" id="PTHR14490">
    <property type="entry name" value="ZINC FINGER, ZZ TYPE"/>
    <property type="match status" value="1"/>
</dbReference>